<dbReference type="AlphaFoldDB" id="A0A502FUV8"/>
<comment type="caution">
    <text evidence="1">The sequence shown here is derived from an EMBL/GenBank/DDBJ whole genome shotgun (WGS) entry which is preliminary data.</text>
</comment>
<sequence length="532" mass="56256">MAGPRPGQWHGERDRDLRHAVLSGVRHAVRWLLALLAGLVASGAPAQTVSPAPDKVAVTIYRAPDRSAVAPIERGWLRGYALITEQRRVTIPAGPSTLRFEGVAAGILPESAIVTGLPNGVREKNLDAALLSPRSLYAASFGRPVTIRRTIAKRIVEESAIIRSGPDGAAILETRDGFVAVDCAAGAGALVYDRVPPGVAAKPTLSVALDSPSATTVTITLSYLAWGFDWQANYVATLRDDGRSADLLAWVTLASGDSTSFADAETMVVAGKVKREDRAPYSGGRQGAPLSFQCFPHPIESFVGYAPPPPPPPPPPAPEAMDIVVTAMQMRAPRLVTQEDLGDLKLYRVPDRTTVAALAQKQVALLDRHAVPVDIVYVAAIDRSGVAGPPQLTLRARNRRETGLGVPLPAGRVALFQPRGAAALLIGEGAIDDKAVGEQVEAKLATATQVTLETTTPNSGANRGAAWEGVALTVRNANPHPVRFEAQFDPQIAPRVSKSTSVLARTDGKLVWAVDLPANSTRTLGYRLGAAR</sequence>
<dbReference type="OrthoDB" id="7178458at2"/>
<dbReference type="PANTHER" id="PTHR38075:SF1">
    <property type="entry name" value="DUF4139 DOMAIN-CONTAINING PROTEIN"/>
    <property type="match status" value="1"/>
</dbReference>
<dbReference type="RefSeq" id="WP_140850968.1">
    <property type="nucleotide sequence ID" value="NZ_RCZC01000003.1"/>
</dbReference>
<reference evidence="1 2" key="1">
    <citation type="journal article" date="2019" name="Environ. Microbiol.">
        <title>Species interactions and distinct microbial communities in high Arctic permafrost affected cryosols are associated with the CH4 and CO2 gas fluxes.</title>
        <authorList>
            <person name="Altshuler I."/>
            <person name="Hamel J."/>
            <person name="Turney S."/>
            <person name="Magnuson E."/>
            <person name="Levesque R."/>
            <person name="Greer C."/>
            <person name="Whyte L.G."/>
        </authorList>
    </citation>
    <scope>NUCLEOTIDE SEQUENCE [LARGE SCALE GENOMIC DNA]</scope>
    <source>
        <strain evidence="1 2">E6.1</strain>
    </source>
</reference>
<dbReference type="Proteomes" id="UP000319931">
    <property type="component" value="Unassembled WGS sequence"/>
</dbReference>
<organism evidence="1 2">
    <name type="scientific">Sphingomonas glacialis</name>
    <dbReference type="NCBI Taxonomy" id="658225"/>
    <lineage>
        <taxon>Bacteria</taxon>
        <taxon>Pseudomonadati</taxon>
        <taxon>Pseudomonadota</taxon>
        <taxon>Alphaproteobacteria</taxon>
        <taxon>Sphingomonadales</taxon>
        <taxon>Sphingomonadaceae</taxon>
        <taxon>Sphingomonas</taxon>
    </lineage>
</organism>
<keyword evidence="2" id="KW-1185">Reference proteome</keyword>
<evidence type="ECO:0008006" key="3">
    <source>
        <dbReference type="Google" id="ProtNLM"/>
    </source>
</evidence>
<gene>
    <name evidence="1" type="ORF">EAH76_14500</name>
</gene>
<dbReference type="EMBL" id="RCZC01000003">
    <property type="protein sequence ID" value="TPG53042.1"/>
    <property type="molecule type" value="Genomic_DNA"/>
</dbReference>
<name>A0A502FUV8_9SPHN</name>
<accession>A0A502FUV8</accession>
<protein>
    <recommendedName>
        <fullName evidence="3">DUF4139 domain-containing protein</fullName>
    </recommendedName>
</protein>
<evidence type="ECO:0000313" key="2">
    <source>
        <dbReference type="Proteomes" id="UP000319931"/>
    </source>
</evidence>
<proteinExistence type="predicted"/>
<dbReference type="PANTHER" id="PTHR38075">
    <property type="entry name" value="DUF4139 DOMAIN-CONTAINING PROTEIN"/>
    <property type="match status" value="1"/>
</dbReference>
<evidence type="ECO:0000313" key="1">
    <source>
        <dbReference type="EMBL" id="TPG53042.1"/>
    </source>
</evidence>